<protein>
    <submittedName>
        <fullName evidence="1">Uncharacterized protein</fullName>
    </submittedName>
</protein>
<proteinExistence type="predicted"/>
<dbReference type="EMBL" id="NVSR01000111">
    <property type="protein sequence ID" value="PCI25597.1"/>
    <property type="molecule type" value="Genomic_DNA"/>
</dbReference>
<name>A0A2A4SXV1_9DELT</name>
<organism evidence="1 2">
    <name type="scientific">SAR324 cluster bacterium</name>
    <dbReference type="NCBI Taxonomy" id="2024889"/>
    <lineage>
        <taxon>Bacteria</taxon>
        <taxon>Deltaproteobacteria</taxon>
        <taxon>SAR324 cluster</taxon>
    </lineage>
</organism>
<sequence length="141" mass="16275">FCTIFVMFSSCSNQFQKFKAPICVKERIIKPKLGHYKIEVYDSKGLQYQWVDIYLDGSTLSELHIAPIFGADSITIEGVVSDFVCNSFESLELYRYGCKTKSYKVKNKNANHFKIYTDFDCEIDINNDTAIYYMPSRGNIP</sequence>
<accession>A0A2A4SXV1</accession>
<evidence type="ECO:0000313" key="2">
    <source>
        <dbReference type="Proteomes" id="UP000218113"/>
    </source>
</evidence>
<evidence type="ECO:0000313" key="1">
    <source>
        <dbReference type="EMBL" id="PCI25597.1"/>
    </source>
</evidence>
<feature type="non-terminal residue" evidence="1">
    <location>
        <position position="1"/>
    </location>
</feature>
<gene>
    <name evidence="1" type="ORF">COB67_10610</name>
</gene>
<comment type="caution">
    <text evidence="1">The sequence shown here is derived from an EMBL/GenBank/DDBJ whole genome shotgun (WGS) entry which is preliminary data.</text>
</comment>
<dbReference type="Proteomes" id="UP000218113">
    <property type="component" value="Unassembled WGS sequence"/>
</dbReference>
<reference evidence="2" key="1">
    <citation type="submission" date="2017-08" db="EMBL/GenBank/DDBJ databases">
        <title>A dynamic microbial community with high functional redundancy inhabits the cold, oxic subseafloor aquifer.</title>
        <authorList>
            <person name="Tully B.J."/>
            <person name="Wheat C.G."/>
            <person name="Glazer B.T."/>
            <person name="Huber J.A."/>
        </authorList>
    </citation>
    <scope>NUCLEOTIDE SEQUENCE [LARGE SCALE GENOMIC DNA]</scope>
</reference>
<dbReference type="AlphaFoldDB" id="A0A2A4SXV1"/>